<dbReference type="AlphaFoldDB" id="A0A929KUJ9"/>
<dbReference type="RefSeq" id="WP_194110640.1">
    <property type="nucleotide sequence ID" value="NZ_JADFFL010000002.1"/>
</dbReference>
<evidence type="ECO:0000313" key="2">
    <source>
        <dbReference type="Proteomes" id="UP000622475"/>
    </source>
</evidence>
<dbReference type="Proteomes" id="UP000622475">
    <property type="component" value="Unassembled WGS sequence"/>
</dbReference>
<proteinExistence type="predicted"/>
<dbReference type="EMBL" id="JADFFL010000002">
    <property type="protein sequence ID" value="MBE9661452.1"/>
    <property type="molecule type" value="Genomic_DNA"/>
</dbReference>
<reference evidence="1" key="1">
    <citation type="submission" date="2020-10" db="EMBL/GenBank/DDBJ databases">
        <title>Mucilaginibacter mali sp. nov., isolated from rhizosphere soil of apple orchard.</title>
        <authorList>
            <person name="Lee J.-S."/>
            <person name="Kim H.S."/>
            <person name="Kim J.-S."/>
        </authorList>
    </citation>
    <scope>NUCLEOTIDE SEQUENCE</scope>
    <source>
        <strain evidence="1">KCTC 22746</strain>
    </source>
</reference>
<keyword evidence="2" id="KW-1185">Reference proteome</keyword>
<gene>
    <name evidence="1" type="ORF">IRJ16_06115</name>
</gene>
<name>A0A929KUJ9_9SPHI</name>
<accession>A0A929KUJ9</accession>
<evidence type="ECO:0000313" key="1">
    <source>
        <dbReference type="EMBL" id="MBE9661452.1"/>
    </source>
</evidence>
<comment type="caution">
    <text evidence="1">The sequence shown here is derived from an EMBL/GenBank/DDBJ whole genome shotgun (WGS) entry which is preliminary data.</text>
</comment>
<organism evidence="1 2">
    <name type="scientific">Mucilaginibacter myungsuensis</name>
    <dbReference type="NCBI Taxonomy" id="649104"/>
    <lineage>
        <taxon>Bacteria</taxon>
        <taxon>Pseudomonadati</taxon>
        <taxon>Bacteroidota</taxon>
        <taxon>Sphingobacteriia</taxon>
        <taxon>Sphingobacteriales</taxon>
        <taxon>Sphingobacteriaceae</taxon>
        <taxon>Mucilaginibacter</taxon>
    </lineage>
</organism>
<sequence length="268" mass="29179">MNLKSLLIPAIALTTQIATAQKLPSVQKESVYAPANVKIDGKPNEWNGKFQAKNDATLLTYVMSNDEENLYLTLQADHKIPLYKIFFDGISLTIKSNKNTKLTPLKLTYPLIVRADRKNIVTPLLNKLASNDSVATVVNTALGQSAKTIALRGFKDIADPDVSVYNDLGVKAAAQVDNIRLLTIEYCLPLKYIRHLSDENSGFDYEITVIGNESLVAARAAEAANGNSAPVTISNNGGIREVVTTGGPGPEYVNPTYLRTTYKLAKKP</sequence>
<protein>
    <submittedName>
        <fullName evidence="1">Uncharacterized protein</fullName>
    </submittedName>
</protein>